<feature type="domain" description="BPL/LPL catalytic" evidence="1">
    <location>
        <begin position="1"/>
        <end position="70"/>
    </location>
</feature>
<dbReference type="OrthoDB" id="19908at2759"/>
<dbReference type="InterPro" id="IPR004143">
    <property type="entry name" value="BPL_LPL_catalytic"/>
</dbReference>
<dbReference type="EMBL" id="SKBN01000408">
    <property type="protein sequence ID" value="TGJ78333.1"/>
    <property type="molecule type" value="Genomic_DNA"/>
</dbReference>
<name>A0A4Z0YHW3_9PEZI</name>
<accession>A0A4Z0YHW3</accession>
<sequence length="119" mass="12996">GGDARKIAALGVHLRRHVTGLGVAINYSTPVTGPAEINPWAASWPVVLETATNSDQAVLQILGKIWRLEFRKRLKMNEDADNMVAAFDFVQSLQNLKAGIDGEDDVIVDAYPIGNLEIR</sequence>
<reference evidence="2 3" key="1">
    <citation type="submission" date="2019-03" db="EMBL/GenBank/DDBJ databases">
        <title>Draft genome sequence of Xylaria hypoxylon DSM 108379, a ubiquitous saprotrophic-parasitic fungi on hardwood.</title>
        <authorList>
            <person name="Buettner E."/>
            <person name="Leonhardt S."/>
            <person name="Gebauer A.M."/>
            <person name="Liers C."/>
            <person name="Hofrichter M."/>
            <person name="Kellner H."/>
        </authorList>
    </citation>
    <scope>NUCLEOTIDE SEQUENCE [LARGE SCALE GENOMIC DNA]</scope>
    <source>
        <strain evidence="2 3">DSM 108379</strain>
    </source>
</reference>
<evidence type="ECO:0000313" key="3">
    <source>
        <dbReference type="Proteomes" id="UP000297716"/>
    </source>
</evidence>
<dbReference type="AlphaFoldDB" id="A0A4Z0YHW3"/>
<dbReference type="InterPro" id="IPR045864">
    <property type="entry name" value="aa-tRNA-synth_II/BPL/LPL"/>
</dbReference>
<dbReference type="Proteomes" id="UP000297716">
    <property type="component" value="Unassembled WGS sequence"/>
</dbReference>
<dbReference type="PROSITE" id="PS51733">
    <property type="entry name" value="BPL_LPL_CATALYTIC"/>
    <property type="match status" value="1"/>
</dbReference>
<gene>
    <name evidence="2" type="ORF">E0Z10_g10428</name>
</gene>
<evidence type="ECO:0000313" key="2">
    <source>
        <dbReference type="EMBL" id="TGJ78333.1"/>
    </source>
</evidence>
<evidence type="ECO:0000259" key="1">
    <source>
        <dbReference type="PROSITE" id="PS51733"/>
    </source>
</evidence>
<keyword evidence="3" id="KW-1185">Reference proteome</keyword>
<dbReference type="Gene3D" id="3.30.930.10">
    <property type="entry name" value="Bira Bifunctional Protein, Domain 2"/>
    <property type="match status" value="1"/>
</dbReference>
<protein>
    <recommendedName>
        <fullName evidence="1">BPL/LPL catalytic domain-containing protein</fullName>
    </recommendedName>
</protein>
<comment type="caution">
    <text evidence="2">The sequence shown here is derived from an EMBL/GenBank/DDBJ whole genome shotgun (WGS) entry which is preliminary data.</text>
</comment>
<dbReference type="STRING" id="37992.A0A4Z0YHW3"/>
<feature type="non-terminal residue" evidence="2">
    <location>
        <position position="1"/>
    </location>
</feature>
<proteinExistence type="predicted"/>
<organism evidence="2 3">
    <name type="scientific">Xylaria hypoxylon</name>
    <dbReference type="NCBI Taxonomy" id="37992"/>
    <lineage>
        <taxon>Eukaryota</taxon>
        <taxon>Fungi</taxon>
        <taxon>Dikarya</taxon>
        <taxon>Ascomycota</taxon>
        <taxon>Pezizomycotina</taxon>
        <taxon>Sordariomycetes</taxon>
        <taxon>Xylariomycetidae</taxon>
        <taxon>Xylariales</taxon>
        <taxon>Xylariaceae</taxon>
        <taxon>Xylaria</taxon>
    </lineage>
</organism>